<accession>A0ACD4PEN8</accession>
<gene>
    <name evidence="1" type="ORF">OZ911_07000</name>
</gene>
<protein>
    <submittedName>
        <fullName evidence="1">Uncharacterized protein</fullName>
    </submittedName>
</protein>
<keyword evidence="2" id="KW-1185">Reference proteome</keyword>
<dbReference type="Proteomes" id="UP001163982">
    <property type="component" value="Chromosome"/>
</dbReference>
<organism evidence="1 2">
    <name type="scientific">Pseudomonas fortuita</name>
    <dbReference type="NCBI Taxonomy" id="3233375"/>
    <lineage>
        <taxon>Bacteria</taxon>
        <taxon>Pseudomonadati</taxon>
        <taxon>Pseudomonadota</taxon>
        <taxon>Gammaproteobacteria</taxon>
        <taxon>Pseudomonadales</taxon>
        <taxon>Pseudomonadaceae</taxon>
        <taxon>Pseudomonas</taxon>
    </lineage>
</organism>
<name>A0ACD4PEN8_9PSED</name>
<reference evidence="1" key="1">
    <citation type="journal article" date="2024" name="Int. J. Syst. Evol. Microbiol.">
        <title>Pseudomonas fortuita sp. nov., isolated from the endosphere of a wild yam.</title>
        <authorList>
            <person name="Carlier A."/>
            <person name="Beaumel M."/>
            <person name="Moreau S."/>
            <person name="Acar T."/>
            <person name="Sana T.G."/>
            <person name="Cnockaert M."/>
            <person name="Vandamme P."/>
        </authorList>
    </citation>
    <scope>NUCLEOTIDE SEQUENCE</scope>
    <source>
        <strain evidence="1">GMI12077</strain>
    </source>
</reference>
<evidence type="ECO:0000313" key="2">
    <source>
        <dbReference type="Proteomes" id="UP001163982"/>
    </source>
</evidence>
<proteinExistence type="predicted"/>
<dbReference type="EMBL" id="CP114035">
    <property type="protein sequence ID" value="WAP66702.1"/>
    <property type="molecule type" value="Genomic_DNA"/>
</dbReference>
<sequence>MAIKNSSYWIDFEIHMIAGSSRTILAEGLESSFIPSNLVWSFITRACRFLSVRKGSEQYGGSLFVRANGNAFTTSQLCDCFDYAEWR</sequence>
<evidence type="ECO:0000313" key="1">
    <source>
        <dbReference type="EMBL" id="WAP66702.1"/>
    </source>
</evidence>